<dbReference type="Proteomes" id="UP000231134">
    <property type="component" value="Unassembled WGS sequence"/>
</dbReference>
<accession>A0A2M9A735</accession>
<evidence type="ECO:0000313" key="2">
    <source>
        <dbReference type="Proteomes" id="UP000231134"/>
    </source>
</evidence>
<dbReference type="EMBL" id="PGEX01000001">
    <property type="protein sequence ID" value="PJJ41453.1"/>
    <property type="molecule type" value="Genomic_DNA"/>
</dbReference>
<comment type="caution">
    <text evidence="1">The sequence shown here is derived from an EMBL/GenBank/DDBJ whole genome shotgun (WGS) entry which is preliminary data.</text>
</comment>
<sequence>MAKSTFFTGQPVFAQLCKYLDRDEVLKISTESGGARWGMPTQKRASRSLETTISCRSTRTWTMATFVFHKDGTTHRARIVSYVEIKTSGRGCKEQEVQLPIFVNFPIIRTVHN</sequence>
<proteinExistence type="predicted"/>
<keyword evidence="2" id="KW-1185">Reference proteome</keyword>
<evidence type="ECO:0000313" key="1">
    <source>
        <dbReference type="EMBL" id="PJJ41453.1"/>
    </source>
</evidence>
<gene>
    <name evidence="1" type="ORF">BGX16_1425</name>
</gene>
<reference evidence="1 2" key="1">
    <citation type="submission" date="2017-11" db="EMBL/GenBank/DDBJ databases">
        <title>Animal gut microbial communities from fecal samples from Wisconsin, USA.</title>
        <authorList>
            <person name="Neumann A."/>
        </authorList>
    </citation>
    <scope>NUCLEOTIDE SEQUENCE [LARGE SCALE GENOMIC DNA]</scope>
    <source>
        <strain evidence="1 2">UWS3</strain>
    </source>
</reference>
<name>A0A2M9A735_9BACT</name>
<dbReference type="AlphaFoldDB" id="A0A2M9A735"/>
<protein>
    <submittedName>
        <fullName evidence="1">Uncharacterized protein</fullName>
    </submittedName>
</protein>
<organism evidence="1 2">
    <name type="scientific">Hallerella succinigenes</name>
    <dbReference type="NCBI Taxonomy" id="1896222"/>
    <lineage>
        <taxon>Bacteria</taxon>
        <taxon>Pseudomonadati</taxon>
        <taxon>Fibrobacterota</taxon>
        <taxon>Fibrobacteria</taxon>
        <taxon>Fibrobacterales</taxon>
        <taxon>Fibrobacteraceae</taxon>
        <taxon>Hallerella</taxon>
    </lineage>
</organism>